<dbReference type="Gene3D" id="3.20.20.10">
    <property type="entry name" value="Alanine racemase"/>
    <property type="match status" value="1"/>
</dbReference>
<dbReference type="UniPathway" id="UPA00042">
    <property type="reaction ID" value="UER00497"/>
</dbReference>
<dbReference type="RefSeq" id="WP_066890768.1">
    <property type="nucleotide sequence ID" value="NZ_LZDN01000001.1"/>
</dbReference>
<dbReference type="Proteomes" id="UP000092671">
    <property type="component" value="Unassembled WGS sequence"/>
</dbReference>
<accession>A0A1B8PMD9</accession>
<evidence type="ECO:0000256" key="1">
    <source>
        <dbReference type="ARBA" id="ARBA00000316"/>
    </source>
</evidence>
<evidence type="ECO:0000256" key="2">
    <source>
        <dbReference type="ARBA" id="ARBA00001933"/>
    </source>
</evidence>
<feature type="binding site" evidence="5 7">
    <location>
        <position position="313"/>
    </location>
    <ligand>
        <name>substrate</name>
    </ligand>
</feature>
<feature type="active site" description="Proton acceptor; specific for D-alanine" evidence="5">
    <location>
        <position position="34"/>
    </location>
</feature>
<evidence type="ECO:0000256" key="3">
    <source>
        <dbReference type="ARBA" id="ARBA00022898"/>
    </source>
</evidence>
<feature type="domain" description="Alanine racemase C-terminal" evidence="8">
    <location>
        <begin position="241"/>
        <end position="367"/>
    </location>
</feature>
<dbReference type="SUPFAM" id="SSF50621">
    <property type="entry name" value="Alanine racemase C-terminal domain-like"/>
    <property type="match status" value="1"/>
</dbReference>
<evidence type="ECO:0000256" key="7">
    <source>
        <dbReference type="PIRSR" id="PIRSR600821-52"/>
    </source>
</evidence>
<evidence type="ECO:0000256" key="4">
    <source>
        <dbReference type="ARBA" id="ARBA00023235"/>
    </source>
</evidence>
<feature type="binding site" evidence="5 7">
    <location>
        <position position="134"/>
    </location>
    <ligand>
        <name>substrate</name>
    </ligand>
</feature>
<feature type="active site" description="Proton acceptor; specific for L-alanine" evidence="5">
    <location>
        <position position="262"/>
    </location>
</feature>
<dbReference type="FunFam" id="3.20.20.10:FF:000002">
    <property type="entry name" value="Alanine racemase"/>
    <property type="match status" value="1"/>
</dbReference>
<comment type="similarity">
    <text evidence="5">Belongs to the alanine racemase family.</text>
</comment>
<dbReference type="EC" id="5.1.1.1" evidence="5"/>
<comment type="catalytic activity">
    <reaction evidence="1 5">
        <text>L-alanine = D-alanine</text>
        <dbReference type="Rhea" id="RHEA:20249"/>
        <dbReference type="ChEBI" id="CHEBI:57416"/>
        <dbReference type="ChEBI" id="CHEBI:57972"/>
        <dbReference type="EC" id="5.1.1.1"/>
    </reaction>
</comment>
<dbReference type="SUPFAM" id="SSF51419">
    <property type="entry name" value="PLP-binding barrel"/>
    <property type="match status" value="1"/>
</dbReference>
<dbReference type="InterPro" id="IPR029066">
    <property type="entry name" value="PLP-binding_barrel"/>
</dbReference>
<dbReference type="InterPro" id="IPR009006">
    <property type="entry name" value="Ala_racemase/Decarboxylase_C"/>
</dbReference>
<dbReference type="InterPro" id="IPR000821">
    <property type="entry name" value="Ala_racemase"/>
</dbReference>
<feature type="modified residue" description="N6-(pyridoxal phosphate)lysine" evidence="5 6">
    <location>
        <position position="34"/>
    </location>
</feature>
<dbReference type="NCBIfam" id="TIGR00492">
    <property type="entry name" value="alr"/>
    <property type="match status" value="1"/>
</dbReference>
<keyword evidence="3 5" id="KW-0663">Pyridoxal phosphate</keyword>
<dbReference type="HAMAP" id="MF_01201">
    <property type="entry name" value="Ala_racemase"/>
    <property type="match status" value="1"/>
</dbReference>
<dbReference type="GO" id="GO:0005829">
    <property type="term" value="C:cytosol"/>
    <property type="evidence" value="ECO:0007669"/>
    <property type="project" value="TreeGrafter"/>
</dbReference>
<dbReference type="Pfam" id="PF01168">
    <property type="entry name" value="Ala_racemase_N"/>
    <property type="match status" value="1"/>
</dbReference>
<evidence type="ECO:0000256" key="5">
    <source>
        <dbReference type="HAMAP-Rule" id="MF_01201"/>
    </source>
</evidence>
<keyword evidence="4 5" id="KW-0413">Isomerase</keyword>
<comment type="pathway">
    <text evidence="5">Amino-acid biosynthesis; D-alanine biosynthesis; D-alanine from L-alanine: step 1/1.</text>
</comment>
<reference evidence="9 10" key="1">
    <citation type="submission" date="2016-06" db="EMBL/GenBank/DDBJ databases">
        <title>Draft genome of Moraxella nonliquefaciens CCUG 60284.</title>
        <authorList>
            <person name="Salva-Serra F."/>
            <person name="Engstrom-Jakobsson H."/>
            <person name="Thorell K."/>
            <person name="Gonzales-Siles L."/>
            <person name="Karlsson R."/>
            <person name="Boulund F."/>
            <person name="Engstrand L."/>
            <person name="Kristiansson E."/>
            <person name="Moore E."/>
        </authorList>
    </citation>
    <scope>NUCLEOTIDE SEQUENCE [LARGE SCALE GENOMIC DNA]</scope>
    <source>
        <strain evidence="9 10">CCUG 60284</strain>
    </source>
</reference>
<dbReference type="PRINTS" id="PR00992">
    <property type="entry name" value="ALARACEMASE"/>
</dbReference>
<dbReference type="Gene3D" id="2.40.37.10">
    <property type="entry name" value="Lyase, Ornithine Decarboxylase, Chain A, domain 1"/>
    <property type="match status" value="1"/>
</dbReference>
<dbReference type="PANTHER" id="PTHR30511">
    <property type="entry name" value="ALANINE RACEMASE"/>
    <property type="match status" value="1"/>
</dbReference>
<dbReference type="GO" id="GO:0030632">
    <property type="term" value="P:D-alanine biosynthetic process"/>
    <property type="evidence" value="ECO:0007669"/>
    <property type="project" value="UniProtKB-UniRule"/>
</dbReference>
<evidence type="ECO:0000256" key="6">
    <source>
        <dbReference type="PIRSR" id="PIRSR600821-50"/>
    </source>
</evidence>
<dbReference type="AlphaFoldDB" id="A0A1B8PMD9"/>
<dbReference type="EMBL" id="LZDN01000001">
    <property type="protein sequence ID" value="OBX52250.1"/>
    <property type="molecule type" value="Genomic_DNA"/>
</dbReference>
<comment type="cofactor">
    <cofactor evidence="2 5 6">
        <name>pyridoxal 5'-phosphate</name>
        <dbReference type="ChEBI" id="CHEBI:597326"/>
    </cofactor>
</comment>
<dbReference type="InterPro" id="IPR011079">
    <property type="entry name" value="Ala_racemase_C"/>
</dbReference>
<gene>
    <name evidence="9" type="ORF">A9Z60_00775</name>
</gene>
<protein>
    <recommendedName>
        <fullName evidence="5">Alanine racemase</fullName>
        <ecNumber evidence="5">5.1.1.1</ecNumber>
    </recommendedName>
</protein>
<dbReference type="InterPro" id="IPR001608">
    <property type="entry name" value="Ala_racemase_N"/>
</dbReference>
<sequence>MRHTHISINQTALTHNLAVIKRHAPHASVMAMVKANAYGHGLAHCLPALMDADAFGVASFDEALRVHEICGHLSKRIILMGGVLDKDEWFDAQTHGFECVIHCQTQLDWALSHLAPMGSPTGTIWLKYNTGMNRLGFGDDDVLTAAKLLDNKGYRLILISHFACADDKDHPTNALQIKRFNDVLTILKDKYGNDIQGSLCNSAGIINFSHAHHDWVRTGIALYGASPVMGSDIHELNLLPAMNFSTQIFAIHELNAGETVSYGGVWMANKPTRIGVLSVGYGDGYPRTQNDAKVLITKDDGTYLAPIVGRIAMDMMMIDITNLPVGVGDMVMLWGDGLPADNVARWANTISYELFCKTTNRPHRRIIV</sequence>
<dbReference type="SMART" id="SM01005">
    <property type="entry name" value="Ala_racemase_C"/>
    <property type="match status" value="1"/>
</dbReference>
<dbReference type="GO" id="GO:0030170">
    <property type="term" value="F:pyridoxal phosphate binding"/>
    <property type="evidence" value="ECO:0007669"/>
    <property type="project" value="UniProtKB-UniRule"/>
</dbReference>
<dbReference type="OrthoDB" id="9813814at2"/>
<evidence type="ECO:0000313" key="9">
    <source>
        <dbReference type="EMBL" id="OBX52250.1"/>
    </source>
</evidence>
<dbReference type="PANTHER" id="PTHR30511:SF0">
    <property type="entry name" value="ALANINE RACEMASE, CATABOLIC-RELATED"/>
    <property type="match status" value="1"/>
</dbReference>
<name>A0A1B8PMD9_MORNO</name>
<evidence type="ECO:0000313" key="10">
    <source>
        <dbReference type="Proteomes" id="UP000092671"/>
    </source>
</evidence>
<dbReference type="Pfam" id="PF00842">
    <property type="entry name" value="Ala_racemase_C"/>
    <property type="match status" value="1"/>
</dbReference>
<evidence type="ECO:0000259" key="8">
    <source>
        <dbReference type="SMART" id="SM01005"/>
    </source>
</evidence>
<proteinExistence type="inferred from homology"/>
<comment type="caution">
    <text evidence="9">The sequence shown here is derived from an EMBL/GenBank/DDBJ whole genome shotgun (WGS) entry which is preliminary data.</text>
</comment>
<organism evidence="9 10">
    <name type="scientific">Moraxella nonliquefaciens</name>
    <dbReference type="NCBI Taxonomy" id="478"/>
    <lineage>
        <taxon>Bacteria</taxon>
        <taxon>Pseudomonadati</taxon>
        <taxon>Pseudomonadota</taxon>
        <taxon>Gammaproteobacteria</taxon>
        <taxon>Moraxellales</taxon>
        <taxon>Moraxellaceae</taxon>
        <taxon>Moraxella</taxon>
    </lineage>
</organism>
<dbReference type="GO" id="GO:0008784">
    <property type="term" value="F:alanine racemase activity"/>
    <property type="evidence" value="ECO:0007669"/>
    <property type="project" value="UniProtKB-UniRule"/>
</dbReference>
<comment type="function">
    <text evidence="5">Catalyzes the interconversion of L-alanine and D-alanine. May also act on other amino acids.</text>
</comment>